<dbReference type="AlphaFoldDB" id="A0AAE0Z3C7"/>
<comment type="caution">
    <text evidence="1">The sequence shown here is derived from an EMBL/GenBank/DDBJ whole genome shotgun (WGS) entry which is preliminary data.</text>
</comment>
<keyword evidence="2" id="KW-1185">Reference proteome</keyword>
<proteinExistence type="predicted"/>
<accession>A0AAE0Z3C7</accession>
<reference evidence="1" key="1">
    <citation type="journal article" date="2023" name="G3 (Bethesda)">
        <title>A reference genome for the long-term kleptoplast-retaining sea slug Elysia crispata morphotype clarki.</title>
        <authorList>
            <person name="Eastman K.E."/>
            <person name="Pendleton A.L."/>
            <person name="Shaikh M.A."/>
            <person name="Suttiyut T."/>
            <person name="Ogas R."/>
            <person name="Tomko P."/>
            <person name="Gavelis G."/>
            <person name="Widhalm J.R."/>
            <person name="Wisecaver J.H."/>
        </authorList>
    </citation>
    <scope>NUCLEOTIDE SEQUENCE</scope>
    <source>
        <strain evidence="1">ECLA1</strain>
    </source>
</reference>
<evidence type="ECO:0000313" key="2">
    <source>
        <dbReference type="Proteomes" id="UP001283361"/>
    </source>
</evidence>
<organism evidence="1 2">
    <name type="scientific">Elysia crispata</name>
    <name type="common">lettuce slug</name>
    <dbReference type="NCBI Taxonomy" id="231223"/>
    <lineage>
        <taxon>Eukaryota</taxon>
        <taxon>Metazoa</taxon>
        <taxon>Spiralia</taxon>
        <taxon>Lophotrochozoa</taxon>
        <taxon>Mollusca</taxon>
        <taxon>Gastropoda</taxon>
        <taxon>Heterobranchia</taxon>
        <taxon>Euthyneura</taxon>
        <taxon>Panpulmonata</taxon>
        <taxon>Sacoglossa</taxon>
        <taxon>Placobranchoidea</taxon>
        <taxon>Plakobranchidae</taxon>
        <taxon>Elysia</taxon>
    </lineage>
</organism>
<name>A0AAE0Z3C7_9GAST</name>
<dbReference type="Proteomes" id="UP001283361">
    <property type="component" value="Unassembled WGS sequence"/>
</dbReference>
<dbReference type="EMBL" id="JAWDGP010004776">
    <property type="protein sequence ID" value="KAK3762007.1"/>
    <property type="molecule type" value="Genomic_DNA"/>
</dbReference>
<protein>
    <submittedName>
        <fullName evidence="1">Uncharacterized protein</fullName>
    </submittedName>
</protein>
<sequence>MAIDWAVPLGSSVCQACWKSISRRVPHYNDVTRMGGQNYMDLPVWSIRAMMLLDRPVELSESSVALADCTGR</sequence>
<gene>
    <name evidence="1" type="ORF">RRG08_019417</name>
</gene>
<evidence type="ECO:0000313" key="1">
    <source>
        <dbReference type="EMBL" id="KAK3762007.1"/>
    </source>
</evidence>